<dbReference type="STRING" id="1969733.B5V00_02195"/>
<evidence type="ECO:0000256" key="5">
    <source>
        <dbReference type="ARBA" id="ARBA00023136"/>
    </source>
</evidence>
<keyword evidence="2 6" id="KW-0812">Transmembrane</keyword>
<dbReference type="RefSeq" id="WP_085009081.1">
    <property type="nucleotide sequence ID" value="NZ_NAAD01000002.1"/>
</dbReference>
<protein>
    <recommendedName>
        <fullName evidence="7">ResB-like domain-containing protein</fullName>
    </recommendedName>
</protein>
<comment type="caution">
    <text evidence="8">The sequence shown here is derived from an EMBL/GenBank/DDBJ whole genome shotgun (WGS) entry which is preliminary data.</text>
</comment>
<keyword evidence="4 6" id="KW-1133">Transmembrane helix</keyword>
<name>A0A1X0YCR6_9BACT</name>
<accession>A0A1X0YCR6</accession>
<keyword evidence="5 6" id="KW-0472">Membrane</keyword>
<dbReference type="InterPro" id="IPR007816">
    <property type="entry name" value="ResB-like_domain"/>
</dbReference>
<reference evidence="8 9" key="1">
    <citation type="submission" date="2017-03" db="EMBL/GenBank/DDBJ databases">
        <title>Genome sequence of Geothermobacter sp. EPR-M, Deep-Sea Iron Reducer.</title>
        <authorList>
            <person name="Tully B."/>
            <person name="Savalia P."/>
            <person name="Abuyen K."/>
            <person name="Baughan C."/>
            <person name="Romero E."/>
            <person name="Ronkowski C."/>
            <person name="Torres B."/>
            <person name="Tremblay J."/>
            <person name="Trujillo A."/>
            <person name="Tyler M."/>
            <person name="Perez-Rodriguez I."/>
            <person name="Amend J."/>
        </authorList>
    </citation>
    <scope>NUCLEOTIDE SEQUENCE [LARGE SCALE GENOMIC DNA]</scope>
    <source>
        <strain evidence="8 9">EPR-M</strain>
    </source>
</reference>
<dbReference type="Pfam" id="PF05140">
    <property type="entry name" value="ResB"/>
    <property type="match status" value="1"/>
</dbReference>
<dbReference type="GO" id="GO:0017004">
    <property type="term" value="P:cytochrome complex assembly"/>
    <property type="evidence" value="ECO:0007669"/>
    <property type="project" value="UniProtKB-KW"/>
</dbReference>
<dbReference type="Proteomes" id="UP000193136">
    <property type="component" value="Unassembled WGS sequence"/>
</dbReference>
<evidence type="ECO:0000256" key="6">
    <source>
        <dbReference type="SAM" id="Phobius"/>
    </source>
</evidence>
<dbReference type="OrthoDB" id="5401239at2"/>
<feature type="domain" description="ResB-like" evidence="7">
    <location>
        <begin position="98"/>
        <end position="205"/>
    </location>
</feature>
<evidence type="ECO:0000256" key="2">
    <source>
        <dbReference type="ARBA" id="ARBA00022692"/>
    </source>
</evidence>
<gene>
    <name evidence="8" type="ORF">B5V00_02195</name>
</gene>
<proteinExistence type="predicted"/>
<feature type="transmembrane region" description="Helical" evidence="6">
    <location>
        <begin position="107"/>
        <end position="125"/>
    </location>
</feature>
<dbReference type="EMBL" id="NAAD01000002">
    <property type="protein sequence ID" value="ORJ62889.1"/>
    <property type="molecule type" value="Genomic_DNA"/>
</dbReference>
<keyword evidence="3" id="KW-0201">Cytochrome c-type biogenesis</keyword>
<evidence type="ECO:0000313" key="8">
    <source>
        <dbReference type="EMBL" id="ORJ62889.1"/>
    </source>
</evidence>
<evidence type="ECO:0000313" key="9">
    <source>
        <dbReference type="Proteomes" id="UP000193136"/>
    </source>
</evidence>
<evidence type="ECO:0000256" key="4">
    <source>
        <dbReference type="ARBA" id="ARBA00022989"/>
    </source>
</evidence>
<sequence>MTPRPSFSKRLWGLCCSLKLAIVLASGATFLAMAGSLVMHFNPNVFGGIDQQTLIDWWQTRGTAHLRLSWWLTLFATLVLLLGINTLCCFIDWLGKIRARWRKLGEYLIHLGCVLVLGAYVWGSFSGFRHDSVPLYLNQPYPISGLPGHYLRLDHFEPRLSETGRPLDMRSRVTLLRGDQQLAAAEVSINHPLLWRGLVVVPVSFGRDVRGFRFFQPQRGTLDLEPGSRVNFDSGSRLTVETFYPDAAIRGGRVLKRGNRLGDPAMLLRLEQPGQAEWRGWYFLRGPLPYPLVSAGIRIRPTQPLLRVYSVLTINYDPGSRLALAGGVLIISGIIIAMASFYRKRRCGDHPDIR</sequence>
<evidence type="ECO:0000259" key="7">
    <source>
        <dbReference type="Pfam" id="PF05140"/>
    </source>
</evidence>
<feature type="transmembrane region" description="Helical" evidence="6">
    <location>
        <begin position="70"/>
        <end position="95"/>
    </location>
</feature>
<evidence type="ECO:0000256" key="3">
    <source>
        <dbReference type="ARBA" id="ARBA00022748"/>
    </source>
</evidence>
<dbReference type="AlphaFoldDB" id="A0A1X0YCR6"/>
<feature type="transmembrane region" description="Helical" evidence="6">
    <location>
        <begin position="322"/>
        <end position="342"/>
    </location>
</feature>
<comment type="subcellular location">
    <subcellularLocation>
        <location evidence="1">Membrane</location>
        <topology evidence="1">Multi-pass membrane protein</topology>
    </subcellularLocation>
</comment>
<keyword evidence="9" id="KW-1185">Reference proteome</keyword>
<dbReference type="GO" id="GO:0016020">
    <property type="term" value="C:membrane"/>
    <property type="evidence" value="ECO:0007669"/>
    <property type="project" value="UniProtKB-SubCell"/>
</dbReference>
<organism evidence="8 9">
    <name type="scientific">Geothermobacter hydrogeniphilus</name>
    <dbReference type="NCBI Taxonomy" id="1969733"/>
    <lineage>
        <taxon>Bacteria</taxon>
        <taxon>Pseudomonadati</taxon>
        <taxon>Thermodesulfobacteriota</taxon>
        <taxon>Desulfuromonadia</taxon>
        <taxon>Desulfuromonadales</taxon>
        <taxon>Geothermobacteraceae</taxon>
        <taxon>Geothermobacter</taxon>
    </lineage>
</organism>
<evidence type="ECO:0000256" key="1">
    <source>
        <dbReference type="ARBA" id="ARBA00004141"/>
    </source>
</evidence>